<evidence type="ECO:0000313" key="6">
    <source>
        <dbReference type="EMBL" id="ALO69694.1"/>
    </source>
</evidence>
<feature type="domain" description="Homeobox" evidence="5">
    <location>
        <begin position="135"/>
        <end position="195"/>
    </location>
</feature>
<feature type="compositionally biased region" description="Low complexity" evidence="4">
    <location>
        <begin position="51"/>
        <end position="61"/>
    </location>
</feature>
<dbReference type="PaxDb" id="214684-A0A0S2M637"/>
<dbReference type="VEuPathDB" id="FungiDB:CNL05275"/>
<keyword evidence="2 3" id="KW-0238">DNA-binding</keyword>
<feature type="compositionally biased region" description="Basic and acidic residues" evidence="4">
    <location>
        <begin position="309"/>
        <end position="319"/>
    </location>
</feature>
<comment type="subcellular location">
    <subcellularLocation>
        <location evidence="1 2 3">Nucleus</location>
    </subcellularLocation>
</comment>
<dbReference type="InterPro" id="IPR009057">
    <property type="entry name" value="Homeodomain-like_sf"/>
</dbReference>
<protein>
    <recommendedName>
        <fullName evidence="5">Homeobox domain-containing protein</fullName>
    </recommendedName>
</protein>
<dbReference type="OrthoDB" id="6159439at2759"/>
<evidence type="ECO:0000256" key="4">
    <source>
        <dbReference type="SAM" id="MobiDB-lite"/>
    </source>
</evidence>
<dbReference type="GO" id="GO:0006355">
    <property type="term" value="P:regulation of DNA-templated transcription"/>
    <property type="evidence" value="ECO:0000318"/>
    <property type="project" value="GO_Central"/>
</dbReference>
<feature type="DNA-binding region" description="Homeobox" evidence="2">
    <location>
        <begin position="137"/>
        <end position="196"/>
    </location>
</feature>
<dbReference type="GO" id="GO:0005634">
    <property type="term" value="C:nucleus"/>
    <property type="evidence" value="ECO:0000318"/>
    <property type="project" value="GO_Central"/>
</dbReference>
<dbReference type="InterPro" id="IPR001356">
    <property type="entry name" value="HD"/>
</dbReference>
<dbReference type="Pfam" id="PF00046">
    <property type="entry name" value="Homeodomain"/>
    <property type="match status" value="1"/>
</dbReference>
<dbReference type="SMART" id="SM00389">
    <property type="entry name" value="HOX"/>
    <property type="match status" value="1"/>
</dbReference>
<dbReference type="EMBL" id="AE017352">
    <property type="protein sequence ID" value="ALO69694.1"/>
    <property type="molecule type" value="Genomic_DNA"/>
</dbReference>
<feature type="region of interest" description="Disordered" evidence="4">
    <location>
        <begin position="1"/>
        <end position="61"/>
    </location>
</feature>
<keyword evidence="2 3" id="KW-0539">Nucleus</keyword>
<dbReference type="AlphaFoldDB" id="A0A0S2M637"/>
<dbReference type="GeneID" id="36393125"/>
<keyword evidence="2 3" id="KW-0371">Homeobox</keyword>
<dbReference type="PROSITE" id="PS50071">
    <property type="entry name" value="HOMEOBOX_2"/>
    <property type="match status" value="1"/>
</dbReference>
<proteinExistence type="predicted"/>
<gene>
    <name evidence="6" type="ordered locus">CNL05275</name>
</gene>
<feature type="region of interest" description="Disordered" evidence="4">
    <location>
        <begin position="254"/>
        <end position="334"/>
    </location>
</feature>
<name>A0A0S2M637_CRYD1</name>
<dbReference type="RefSeq" id="XP_024514666.1">
    <property type="nucleotide sequence ID" value="XM_024658834.1"/>
</dbReference>
<organism evidence="6 7">
    <name type="scientific">Cryptococcus deneoformans (strain JEC21 / ATCC MYA-565)</name>
    <name type="common">Cryptococcus neoformans var. neoformans serotype D</name>
    <dbReference type="NCBI Taxonomy" id="214684"/>
    <lineage>
        <taxon>Eukaryota</taxon>
        <taxon>Fungi</taxon>
        <taxon>Dikarya</taxon>
        <taxon>Basidiomycota</taxon>
        <taxon>Agaricomycotina</taxon>
        <taxon>Tremellomycetes</taxon>
        <taxon>Tremellales</taxon>
        <taxon>Cryptococcaceae</taxon>
        <taxon>Cryptococcus</taxon>
        <taxon>Cryptococcus neoformans species complex</taxon>
    </lineage>
</organism>
<dbReference type="InterPro" id="IPR051775">
    <property type="entry name" value="Homeobox_domain"/>
</dbReference>
<dbReference type="Proteomes" id="UP000002149">
    <property type="component" value="Chromosome 12"/>
</dbReference>
<reference evidence="6 7" key="1">
    <citation type="journal article" date="2005" name="Science">
        <title>The genome of the basidiomycetous yeast and human pathogen Cryptococcus neoformans.</title>
        <authorList>
            <person name="Loftus B.J."/>
            <person name="Fung E."/>
            <person name="Roncaglia P."/>
            <person name="Rowley D."/>
            <person name="Amedeo P."/>
            <person name="Bruno D."/>
            <person name="Vamathevan J."/>
            <person name="Miranda M."/>
            <person name="Anderson I.J."/>
            <person name="Fraser J.A."/>
            <person name="Allen J.E."/>
            <person name="Bosdet I.E."/>
            <person name="Brent M.R."/>
            <person name="Chiu R."/>
            <person name="Doering T.L."/>
            <person name="Donlin M.J."/>
            <person name="D'Souza C.A."/>
            <person name="Fox D.S."/>
            <person name="Grinberg V."/>
            <person name="Fu J."/>
            <person name="Fukushima M."/>
            <person name="Haas B.J."/>
            <person name="Huang J.C."/>
            <person name="Janbon G."/>
            <person name="Jones S.J."/>
            <person name="Koo H.L."/>
            <person name="Krzywinski M.I."/>
            <person name="Kwon-Chung J.K."/>
            <person name="Lengeler K.B."/>
            <person name="Maiti R."/>
            <person name="Marra M.A."/>
            <person name="Marra R.E."/>
            <person name="Mathewson C.A."/>
            <person name="Mitchell T.G."/>
            <person name="Pertea M."/>
            <person name="Riggs F.R."/>
            <person name="Salzberg S.L."/>
            <person name="Schein J.E."/>
            <person name="Shvartsbeyn A."/>
            <person name="Shin H."/>
            <person name="Shumway M."/>
            <person name="Specht C.A."/>
            <person name="Suh B.B."/>
            <person name="Tenney A."/>
            <person name="Utterback T.R."/>
            <person name="Wickes B.L."/>
            <person name="Wortman J.R."/>
            <person name="Wye N.H."/>
            <person name="Kronstad J.W."/>
            <person name="Lodge J.K."/>
            <person name="Heitman J."/>
            <person name="Davis R.W."/>
            <person name="Fraser C.M."/>
            <person name="Hyman R.W."/>
        </authorList>
    </citation>
    <scope>NUCLEOTIDE SEQUENCE [LARGE SCALE GENOMIC DNA]</scope>
    <source>
        <strain evidence="7">JEC21 / ATCC MYA-565</strain>
    </source>
</reference>
<feature type="compositionally biased region" description="Polar residues" evidence="4">
    <location>
        <begin position="257"/>
        <end position="293"/>
    </location>
</feature>
<dbReference type="SUPFAM" id="SSF46689">
    <property type="entry name" value="Homeodomain-like"/>
    <property type="match status" value="1"/>
</dbReference>
<dbReference type="GO" id="GO:0000976">
    <property type="term" value="F:transcription cis-regulatory region binding"/>
    <property type="evidence" value="ECO:0000318"/>
    <property type="project" value="GO_Central"/>
</dbReference>
<dbReference type="InParanoid" id="A0A0S2M637"/>
<evidence type="ECO:0000256" key="2">
    <source>
        <dbReference type="PROSITE-ProRule" id="PRU00108"/>
    </source>
</evidence>
<evidence type="ECO:0000259" key="5">
    <source>
        <dbReference type="PROSITE" id="PS50071"/>
    </source>
</evidence>
<dbReference type="PANTHER" id="PTHR24323">
    <property type="entry name" value="CEH-10 HOMEODOMAIN-CONTAINING HOMOLOG"/>
    <property type="match status" value="1"/>
</dbReference>
<dbReference type="KEGG" id="cne:CNL05275"/>
<evidence type="ECO:0000256" key="1">
    <source>
        <dbReference type="ARBA" id="ARBA00004123"/>
    </source>
</evidence>
<accession>A0A0S2M637</accession>
<dbReference type="Gene3D" id="1.10.10.60">
    <property type="entry name" value="Homeodomain-like"/>
    <property type="match status" value="1"/>
</dbReference>
<evidence type="ECO:0000313" key="7">
    <source>
        <dbReference type="Proteomes" id="UP000002149"/>
    </source>
</evidence>
<sequence length="441" mass="50101">MSFNIASERPRSSTRIRSKSIPRTISHQLKQHTYAKEPILSDSDDDTSPQAASESSINSENAYPKIHDVDASVLQFLAGLQPPAITPWQDAGPHLDWVPKWWHNEQSQVFKAASIDKKSLNEWDYLEAPWLDRLKCKMSPRKRFTIPQLQILEVQWNNDISPPKVDRQRLAMWMGTRTKHVNIWFQNRRQYEKKAHASGEIPEPAYTMVEGLVEPTAAMKVIVSKIAIGELKADNLTVEAAFFNISNKRRAFRPSVTMGNTRSTNVPSSTPSYEELQTPTQANRKSTHGQQSGRRQEEVKRPKNIHARQHSDTGQKVRPNEAGARTDVQEQRRTDIKSSIQVYHHTPQQRHFASINKTLPAYKCDWSRESSSSFGATGDDDNVVAKPDLAGTDGKIRSSSYGFGLYEPSPVYPLRESKQADWEVQEVLMAADILMGMQRTR</sequence>
<dbReference type="PANTHER" id="PTHR24323:SF7">
    <property type="entry name" value="HOMEOBOX DOMAIN-CONTAINING PROTEIN"/>
    <property type="match status" value="1"/>
</dbReference>
<keyword evidence="7" id="KW-1185">Reference proteome</keyword>
<evidence type="ECO:0000256" key="3">
    <source>
        <dbReference type="RuleBase" id="RU000682"/>
    </source>
</evidence>
<dbReference type="CDD" id="cd00086">
    <property type="entry name" value="homeodomain"/>
    <property type="match status" value="1"/>
</dbReference>